<dbReference type="PANTHER" id="PTHR20836">
    <property type="entry name" value="DIHYDRODIPICOLINATE REDUCTASE"/>
    <property type="match status" value="1"/>
</dbReference>
<comment type="caution">
    <text evidence="3">The sequence shown here is derived from an EMBL/GenBank/DDBJ whole genome shotgun (WGS) entry which is preliminary data.</text>
</comment>
<dbReference type="InterPro" id="IPR023940">
    <property type="entry name" value="DHDPR_bac"/>
</dbReference>
<dbReference type="EMBL" id="JBJKBG010000001">
    <property type="protein sequence ID" value="KAL3752865.1"/>
    <property type="molecule type" value="Genomic_DNA"/>
</dbReference>
<keyword evidence="1" id="KW-0812">Transmembrane</keyword>
<evidence type="ECO:0000313" key="3">
    <source>
        <dbReference type="EMBL" id="KAL3752865.1"/>
    </source>
</evidence>
<keyword evidence="4" id="KW-1185">Reference proteome</keyword>
<dbReference type="Proteomes" id="UP001634007">
    <property type="component" value="Unassembled WGS sequence"/>
</dbReference>
<evidence type="ECO:0000259" key="2">
    <source>
        <dbReference type="Pfam" id="PF05173"/>
    </source>
</evidence>
<keyword evidence="1" id="KW-0472">Membrane</keyword>
<sequence>MSALPAPRAHLQARALKKLDIPIMLLKVLNTIFGLVPAIGCLLWLHVNSCLGKMGKAVIKAADYAGLDLIPMSFGCAEEAGKTVEVFFCEYPNMIAVNYTVPDAVNSNAELYCNVGVPFVVAFLAAMEIMAEQFSGAFYGYFLKSHQSSKLDTSGTAKAVISCFKKLGVSFDMDQIQMICDPKQQMEMVGVPEEYLSGHAFHLYHLSFPDETVPFEFQHNVCGRSIYAEGTVGAVLFLVKKIQQKADQHIHNMIDVLREVSMR</sequence>
<dbReference type="PANTHER" id="PTHR20836:SF0">
    <property type="entry name" value="4-HYDROXY-TETRAHYDRODIPICOLINATE REDUCTASE 1, CHLOROPLASTIC-RELATED"/>
    <property type="match status" value="1"/>
</dbReference>
<dbReference type="FunFam" id="3.30.360.10:FF:000037">
    <property type="entry name" value="4-hydroxy-tetrahydrodipicolinate reductase 2, chloroplastic"/>
    <property type="match status" value="1"/>
</dbReference>
<name>A0ABD3LWW4_EUCGL</name>
<gene>
    <name evidence="3" type="ORF">ACJRO7_000289</name>
</gene>
<protein>
    <recommendedName>
        <fullName evidence="2">Dihydrodipicolinate reductase C-terminal domain-containing protein</fullName>
    </recommendedName>
</protein>
<dbReference type="InterPro" id="IPR036291">
    <property type="entry name" value="NAD(P)-bd_dom_sf"/>
</dbReference>
<organism evidence="3 4">
    <name type="scientific">Eucalyptus globulus</name>
    <name type="common">Tasmanian blue gum</name>
    <dbReference type="NCBI Taxonomy" id="34317"/>
    <lineage>
        <taxon>Eukaryota</taxon>
        <taxon>Viridiplantae</taxon>
        <taxon>Streptophyta</taxon>
        <taxon>Embryophyta</taxon>
        <taxon>Tracheophyta</taxon>
        <taxon>Spermatophyta</taxon>
        <taxon>Magnoliopsida</taxon>
        <taxon>eudicotyledons</taxon>
        <taxon>Gunneridae</taxon>
        <taxon>Pentapetalae</taxon>
        <taxon>rosids</taxon>
        <taxon>malvids</taxon>
        <taxon>Myrtales</taxon>
        <taxon>Myrtaceae</taxon>
        <taxon>Myrtoideae</taxon>
        <taxon>Eucalypteae</taxon>
        <taxon>Eucalyptus</taxon>
    </lineage>
</organism>
<feature type="domain" description="Dihydrodipicolinate reductase C-terminal" evidence="2">
    <location>
        <begin position="120"/>
        <end position="257"/>
    </location>
</feature>
<evidence type="ECO:0000313" key="4">
    <source>
        <dbReference type="Proteomes" id="UP001634007"/>
    </source>
</evidence>
<dbReference type="SUPFAM" id="SSF51735">
    <property type="entry name" value="NAD(P)-binding Rossmann-fold domains"/>
    <property type="match status" value="1"/>
</dbReference>
<dbReference type="InterPro" id="IPR022663">
    <property type="entry name" value="DapB_C"/>
</dbReference>
<feature type="transmembrane region" description="Helical" evidence="1">
    <location>
        <begin position="21"/>
        <end position="45"/>
    </location>
</feature>
<keyword evidence="1" id="KW-1133">Transmembrane helix</keyword>
<dbReference type="AlphaFoldDB" id="A0ABD3LWW4"/>
<evidence type="ECO:0000256" key="1">
    <source>
        <dbReference type="SAM" id="Phobius"/>
    </source>
</evidence>
<dbReference type="Pfam" id="PF05173">
    <property type="entry name" value="DapB_C"/>
    <property type="match status" value="1"/>
</dbReference>
<accession>A0ABD3LWW4</accession>
<dbReference type="Gene3D" id="3.40.50.720">
    <property type="entry name" value="NAD(P)-binding Rossmann-like Domain"/>
    <property type="match status" value="1"/>
</dbReference>
<reference evidence="3 4" key="1">
    <citation type="submission" date="2024-11" db="EMBL/GenBank/DDBJ databases">
        <title>Chromosome-level genome assembly of Eucalyptus globulus Labill. provides insights into its genome evolution.</title>
        <authorList>
            <person name="Li X."/>
        </authorList>
    </citation>
    <scope>NUCLEOTIDE SEQUENCE [LARGE SCALE GENOMIC DNA]</scope>
    <source>
        <strain evidence="3">CL2024</strain>
        <tissue evidence="3">Fresh tender leaves</tissue>
    </source>
</reference>
<proteinExistence type="predicted"/>